<dbReference type="AlphaFoldDB" id="A0A0L9T5H0"/>
<dbReference type="Gramene" id="KOM25850">
    <property type="protein sequence ID" value="KOM25850"/>
    <property type="gene ID" value="LR48_Vigan197s001900"/>
</dbReference>
<name>A0A0L9T5H0_PHAAN</name>
<dbReference type="Proteomes" id="UP000053144">
    <property type="component" value="Unassembled WGS sequence"/>
</dbReference>
<reference evidence="2" key="1">
    <citation type="journal article" date="2015" name="Proc. Natl. Acad. Sci. U.S.A.">
        <title>Genome sequencing of adzuki bean (Vigna angularis) provides insight into high starch and low fat accumulation and domestication.</title>
        <authorList>
            <person name="Yang K."/>
            <person name="Tian Z."/>
            <person name="Chen C."/>
            <person name="Luo L."/>
            <person name="Zhao B."/>
            <person name="Wang Z."/>
            <person name="Yu L."/>
            <person name="Li Y."/>
            <person name="Sun Y."/>
            <person name="Li W."/>
            <person name="Chen Y."/>
            <person name="Li Y."/>
            <person name="Zhang Y."/>
            <person name="Ai D."/>
            <person name="Zhao J."/>
            <person name="Shang C."/>
            <person name="Ma Y."/>
            <person name="Wu B."/>
            <person name="Wang M."/>
            <person name="Gao L."/>
            <person name="Sun D."/>
            <person name="Zhang P."/>
            <person name="Guo F."/>
            <person name="Wang W."/>
            <person name="Li Y."/>
            <person name="Wang J."/>
            <person name="Varshney R.K."/>
            <person name="Wang J."/>
            <person name="Ling H.Q."/>
            <person name="Wan P."/>
        </authorList>
    </citation>
    <scope>NUCLEOTIDE SEQUENCE</scope>
    <source>
        <strain evidence="2">cv. Jingnong 6</strain>
    </source>
</reference>
<dbReference type="EMBL" id="KQ258291">
    <property type="protein sequence ID" value="KOM25850.1"/>
    <property type="molecule type" value="Genomic_DNA"/>
</dbReference>
<organism evidence="1 2">
    <name type="scientific">Phaseolus angularis</name>
    <name type="common">Azuki bean</name>
    <name type="synonym">Vigna angularis</name>
    <dbReference type="NCBI Taxonomy" id="3914"/>
    <lineage>
        <taxon>Eukaryota</taxon>
        <taxon>Viridiplantae</taxon>
        <taxon>Streptophyta</taxon>
        <taxon>Embryophyta</taxon>
        <taxon>Tracheophyta</taxon>
        <taxon>Spermatophyta</taxon>
        <taxon>Magnoliopsida</taxon>
        <taxon>eudicotyledons</taxon>
        <taxon>Gunneridae</taxon>
        <taxon>Pentapetalae</taxon>
        <taxon>rosids</taxon>
        <taxon>fabids</taxon>
        <taxon>Fabales</taxon>
        <taxon>Fabaceae</taxon>
        <taxon>Papilionoideae</taxon>
        <taxon>50 kb inversion clade</taxon>
        <taxon>NPAAA clade</taxon>
        <taxon>indigoferoid/millettioid clade</taxon>
        <taxon>Phaseoleae</taxon>
        <taxon>Vigna</taxon>
    </lineage>
</organism>
<gene>
    <name evidence="1" type="ORF">LR48_Vigan197s001900</name>
</gene>
<protein>
    <submittedName>
        <fullName evidence="1">Uncharacterized protein</fullName>
    </submittedName>
</protein>
<evidence type="ECO:0000313" key="1">
    <source>
        <dbReference type="EMBL" id="KOM25850.1"/>
    </source>
</evidence>
<sequence>MASGDSPSPTCEKKNIQNEGAAPSQNQMCILSSTVAFHISLQPRAALLPIKYILTEREKKLQETRSDRGIKMNWMKEVEVARSWNPEKTETVPDWTIGCERIQTERLRTQTERLLRLTERKGAVTAGAVTAGAVTAVAVQKSRMI</sequence>
<evidence type="ECO:0000313" key="2">
    <source>
        <dbReference type="Proteomes" id="UP000053144"/>
    </source>
</evidence>
<accession>A0A0L9T5H0</accession>
<proteinExistence type="predicted"/>